<protein>
    <recommendedName>
        <fullName evidence="4">Calcineurin-like phosphoesterase domain-containing protein</fullName>
    </recommendedName>
</protein>
<dbReference type="GO" id="GO:0016020">
    <property type="term" value="C:membrane"/>
    <property type="evidence" value="ECO:0007669"/>
    <property type="project" value="GOC"/>
</dbReference>
<accession>A0A1H9FLQ2</accession>
<dbReference type="PANTHER" id="PTHR31302">
    <property type="entry name" value="TRANSMEMBRANE PROTEIN WITH METALLOPHOSPHOESTERASE DOMAIN-RELATED"/>
    <property type="match status" value="1"/>
</dbReference>
<evidence type="ECO:0000256" key="3">
    <source>
        <dbReference type="SAM" id="Phobius"/>
    </source>
</evidence>
<dbReference type="CDD" id="cd07385">
    <property type="entry name" value="MPP_YkuE_C"/>
    <property type="match status" value="1"/>
</dbReference>
<dbReference type="InterPro" id="IPR051158">
    <property type="entry name" value="Metallophosphoesterase_sf"/>
</dbReference>
<dbReference type="Pfam" id="PF00149">
    <property type="entry name" value="Metallophos"/>
    <property type="match status" value="1"/>
</dbReference>
<dbReference type="InterPro" id="IPR029052">
    <property type="entry name" value="Metallo-depent_PP-like"/>
</dbReference>
<dbReference type="GO" id="GO:0008758">
    <property type="term" value="F:UDP-2,3-diacylglucosamine hydrolase activity"/>
    <property type="evidence" value="ECO:0007669"/>
    <property type="project" value="TreeGrafter"/>
</dbReference>
<evidence type="ECO:0000313" key="6">
    <source>
        <dbReference type="Proteomes" id="UP000199021"/>
    </source>
</evidence>
<evidence type="ECO:0000256" key="2">
    <source>
        <dbReference type="ARBA" id="ARBA00022801"/>
    </source>
</evidence>
<feature type="transmembrane region" description="Helical" evidence="3">
    <location>
        <begin position="38"/>
        <end position="57"/>
    </location>
</feature>
<sequence>MLRLLTFIAILLALDIYAFQAIRSWLSPYTATKRKVGYAIYWGLSLIAFSFLLLNVFEVADSWGKSAKMFLRVFLFLFWLCKLPIVLLLGIDDLRRGVTWVANKISPVTERDTSRSRFMSMAALIAGGVPLATLTYGVVRNAYRYRRMTADVPVAGLPAGLDGLKIVQISDMHSGSWTRSEPLKAAVKMINDEAADIVCFTGDLVNNEAKEMLPYVDIFREVRGKYGVFSILGNHDYGDYVEWDSPEAKQANMEQLYGIHADLGWDLLRDENRQINVNGHQLSILGVENWGAAFRFPKKGDLAKAYAGTEQSDCKILLSHDPTHWDEKVRPGYPDIDLTLSGHTHGFQFGIEIPGFRWSPAQYVYKQWAGLYREGNQSLYVNRGLGFLGYPGRVGILPEVTVLTLRSA</sequence>
<organism evidence="5 6">
    <name type="scientific">Neolewinella agarilytica</name>
    <dbReference type="NCBI Taxonomy" id="478744"/>
    <lineage>
        <taxon>Bacteria</taxon>
        <taxon>Pseudomonadati</taxon>
        <taxon>Bacteroidota</taxon>
        <taxon>Saprospiria</taxon>
        <taxon>Saprospirales</taxon>
        <taxon>Lewinellaceae</taxon>
        <taxon>Neolewinella</taxon>
    </lineage>
</organism>
<dbReference type="GO" id="GO:0046872">
    <property type="term" value="F:metal ion binding"/>
    <property type="evidence" value="ECO:0007669"/>
    <property type="project" value="UniProtKB-KW"/>
</dbReference>
<keyword evidence="1" id="KW-0479">Metal-binding</keyword>
<feature type="domain" description="Calcineurin-like phosphoesterase" evidence="4">
    <location>
        <begin position="164"/>
        <end position="346"/>
    </location>
</feature>
<proteinExistence type="predicted"/>
<dbReference type="Gene3D" id="3.60.21.10">
    <property type="match status" value="1"/>
</dbReference>
<feature type="transmembrane region" description="Helical" evidence="3">
    <location>
        <begin position="118"/>
        <end position="139"/>
    </location>
</feature>
<keyword evidence="3" id="KW-0812">Transmembrane</keyword>
<evidence type="ECO:0000259" key="4">
    <source>
        <dbReference type="Pfam" id="PF00149"/>
    </source>
</evidence>
<dbReference type="AlphaFoldDB" id="A0A1H9FLQ2"/>
<name>A0A1H9FLQ2_9BACT</name>
<dbReference type="Proteomes" id="UP000199021">
    <property type="component" value="Unassembled WGS sequence"/>
</dbReference>
<dbReference type="SUPFAM" id="SSF56300">
    <property type="entry name" value="Metallo-dependent phosphatases"/>
    <property type="match status" value="1"/>
</dbReference>
<keyword evidence="6" id="KW-1185">Reference proteome</keyword>
<dbReference type="InterPro" id="IPR004843">
    <property type="entry name" value="Calcineurin-like_PHP"/>
</dbReference>
<evidence type="ECO:0000256" key="1">
    <source>
        <dbReference type="ARBA" id="ARBA00022723"/>
    </source>
</evidence>
<keyword evidence="3" id="KW-0472">Membrane</keyword>
<evidence type="ECO:0000313" key="5">
    <source>
        <dbReference type="EMBL" id="SEQ38851.1"/>
    </source>
</evidence>
<gene>
    <name evidence="5" type="ORF">SAMN05444359_10924</name>
</gene>
<dbReference type="EMBL" id="FOFB01000009">
    <property type="protein sequence ID" value="SEQ38851.1"/>
    <property type="molecule type" value="Genomic_DNA"/>
</dbReference>
<keyword evidence="2" id="KW-0378">Hydrolase</keyword>
<dbReference type="PANTHER" id="PTHR31302:SF31">
    <property type="entry name" value="PHOSPHODIESTERASE YAEI"/>
    <property type="match status" value="1"/>
</dbReference>
<dbReference type="RefSeq" id="WP_090167750.1">
    <property type="nucleotide sequence ID" value="NZ_FOFB01000009.1"/>
</dbReference>
<dbReference type="GO" id="GO:0009245">
    <property type="term" value="P:lipid A biosynthetic process"/>
    <property type="evidence" value="ECO:0007669"/>
    <property type="project" value="TreeGrafter"/>
</dbReference>
<dbReference type="OrthoDB" id="9780884at2"/>
<reference evidence="6" key="1">
    <citation type="submission" date="2016-10" db="EMBL/GenBank/DDBJ databases">
        <authorList>
            <person name="Varghese N."/>
            <person name="Submissions S."/>
        </authorList>
    </citation>
    <scope>NUCLEOTIDE SEQUENCE [LARGE SCALE GENOMIC DNA]</scope>
    <source>
        <strain evidence="6">DSM 24740</strain>
    </source>
</reference>
<dbReference type="InParanoid" id="A0A1H9FLQ2"/>
<keyword evidence="3" id="KW-1133">Transmembrane helix</keyword>
<feature type="transmembrane region" description="Helical" evidence="3">
    <location>
        <begin position="69"/>
        <end position="91"/>
    </location>
</feature>